<evidence type="ECO:0000313" key="1">
    <source>
        <dbReference type="Proteomes" id="UP000887565"/>
    </source>
</evidence>
<proteinExistence type="predicted"/>
<organism evidence="1 2">
    <name type="scientific">Romanomermis culicivorax</name>
    <name type="common">Nematode worm</name>
    <dbReference type="NCBI Taxonomy" id="13658"/>
    <lineage>
        <taxon>Eukaryota</taxon>
        <taxon>Metazoa</taxon>
        <taxon>Ecdysozoa</taxon>
        <taxon>Nematoda</taxon>
        <taxon>Enoplea</taxon>
        <taxon>Dorylaimia</taxon>
        <taxon>Mermithida</taxon>
        <taxon>Mermithoidea</taxon>
        <taxon>Mermithidae</taxon>
        <taxon>Romanomermis</taxon>
    </lineage>
</organism>
<dbReference type="Proteomes" id="UP000887565">
    <property type="component" value="Unplaced"/>
</dbReference>
<accession>A0A915KNW3</accession>
<dbReference type="AlphaFoldDB" id="A0A915KNW3"/>
<protein>
    <submittedName>
        <fullName evidence="2">Uncharacterized protein</fullName>
    </submittedName>
</protein>
<dbReference type="WBParaSite" id="nRc.2.0.1.t40542-RA">
    <property type="protein sequence ID" value="nRc.2.0.1.t40542-RA"/>
    <property type="gene ID" value="nRc.2.0.1.g40542"/>
</dbReference>
<sequence>MIQPTLAEEKHDSNGNDTKYLNGLELETRYRELSKTLSEFNGDDIYGIYSKNDHINENSGAGPLSSAVSDDEDLAILGGVGGGMTDDQDFGSGFTFQTPISGRNANNNLDFGEDNSLVDILSSKLDQDDNIGRFRNVEDDMSKESSPND</sequence>
<keyword evidence="1" id="KW-1185">Reference proteome</keyword>
<evidence type="ECO:0000313" key="2">
    <source>
        <dbReference type="WBParaSite" id="nRc.2.0.1.t40542-RA"/>
    </source>
</evidence>
<reference evidence="2" key="1">
    <citation type="submission" date="2022-11" db="UniProtKB">
        <authorList>
            <consortium name="WormBaseParasite"/>
        </authorList>
    </citation>
    <scope>IDENTIFICATION</scope>
</reference>
<name>A0A915KNW3_ROMCU</name>